<proteinExistence type="predicted"/>
<feature type="compositionally biased region" description="Low complexity" evidence="1">
    <location>
        <begin position="309"/>
        <end position="323"/>
    </location>
</feature>
<feature type="signal peptide" evidence="3">
    <location>
        <begin position="1"/>
        <end position="32"/>
    </location>
</feature>
<feature type="transmembrane region" description="Helical" evidence="2">
    <location>
        <begin position="235"/>
        <end position="257"/>
    </location>
</feature>
<evidence type="ECO:0000256" key="2">
    <source>
        <dbReference type="SAM" id="Phobius"/>
    </source>
</evidence>
<evidence type="ECO:0000313" key="4">
    <source>
        <dbReference type="EMBL" id="KAF1913185.1"/>
    </source>
</evidence>
<dbReference type="SUPFAM" id="SSF49503">
    <property type="entry name" value="Cupredoxins"/>
    <property type="match status" value="1"/>
</dbReference>
<keyword evidence="5" id="KW-1185">Reference proteome</keyword>
<evidence type="ECO:0000256" key="3">
    <source>
        <dbReference type="SAM" id="SignalP"/>
    </source>
</evidence>
<keyword evidence="2" id="KW-0472">Membrane</keyword>
<dbReference type="Proteomes" id="UP000800096">
    <property type="component" value="Unassembled WGS sequence"/>
</dbReference>
<feature type="region of interest" description="Disordered" evidence="1">
    <location>
        <begin position="41"/>
        <end position="65"/>
    </location>
</feature>
<keyword evidence="2" id="KW-1133">Transmembrane helix</keyword>
<feature type="region of interest" description="Disordered" evidence="1">
    <location>
        <begin position="388"/>
        <end position="423"/>
    </location>
</feature>
<dbReference type="EMBL" id="ML979139">
    <property type="protein sequence ID" value="KAF1913185.1"/>
    <property type="molecule type" value="Genomic_DNA"/>
</dbReference>
<evidence type="ECO:0000313" key="5">
    <source>
        <dbReference type="Proteomes" id="UP000800096"/>
    </source>
</evidence>
<evidence type="ECO:0000256" key="1">
    <source>
        <dbReference type="SAM" id="MobiDB-lite"/>
    </source>
</evidence>
<keyword evidence="3" id="KW-0732">Signal</keyword>
<sequence length="423" mass="44138">MARLSTSARLTKKLRAALLFTFMLQLPALCMAQDSPDVSVTANARGPDASTKSTPSSTSSAPAQTHTIQVGLADHKFKPDVIAADVGDTVEFRFHPANHSVVRAEFDFPCIPYEMTGTNKKGFFSGFFALDKVIDDPPKYSLKINDSAPIFFYCSAPGSCITYAMVGAINPNSSTPIEKQQQGAKDSAYMLNPGEPFPPEQPLPSNLPTSITTPAPVATATPIPSPKHTALSPGAIAGIAIGAVCVVVLGALLFFFWGRTNSLKDEATRAEPTTPQQPAHAARAAAYSSSTLPPPSAAPAMTHLDNKYPLPSSPQHLPLHSHPAFALPPSTALPHAPAELSPHANPSSYFPARTLSPYGAAPPYGWHVEAAGLVEMDASAGLQRARWEEVGGPGGGQGEEGGSGKGGGGGNVADDTTTRLILG</sequence>
<evidence type="ECO:0008006" key="6">
    <source>
        <dbReference type="Google" id="ProtNLM"/>
    </source>
</evidence>
<feature type="region of interest" description="Disordered" evidence="1">
    <location>
        <begin position="267"/>
        <end position="344"/>
    </location>
</feature>
<feature type="compositionally biased region" description="Gly residues" evidence="1">
    <location>
        <begin position="391"/>
        <end position="411"/>
    </location>
</feature>
<dbReference type="PANTHER" id="PTHR34883">
    <property type="entry name" value="SERINE-RICH PROTEIN, PUTATIVE-RELATED-RELATED"/>
    <property type="match status" value="1"/>
</dbReference>
<protein>
    <recommendedName>
        <fullName evidence="6">Cupredoxin</fullName>
    </recommendedName>
</protein>
<dbReference type="InterPro" id="IPR052953">
    <property type="entry name" value="Ser-rich/MCO-related"/>
</dbReference>
<name>A0A6A5QC95_AMPQU</name>
<feature type="region of interest" description="Disordered" evidence="1">
    <location>
        <begin position="191"/>
        <end position="221"/>
    </location>
</feature>
<feature type="compositionally biased region" description="Low complexity" evidence="1">
    <location>
        <begin position="203"/>
        <end position="221"/>
    </location>
</feature>
<dbReference type="PANTHER" id="PTHR34883:SF19">
    <property type="entry name" value="EXTRACELLULAR SERINE-RICH PROTEIN"/>
    <property type="match status" value="1"/>
</dbReference>
<accession>A0A6A5QC95</accession>
<feature type="compositionally biased region" description="Low complexity" evidence="1">
    <location>
        <begin position="270"/>
        <end position="291"/>
    </location>
</feature>
<reference evidence="4" key="1">
    <citation type="journal article" date="2020" name="Stud. Mycol.">
        <title>101 Dothideomycetes genomes: a test case for predicting lifestyles and emergence of pathogens.</title>
        <authorList>
            <person name="Haridas S."/>
            <person name="Albert R."/>
            <person name="Binder M."/>
            <person name="Bloem J."/>
            <person name="Labutti K."/>
            <person name="Salamov A."/>
            <person name="Andreopoulos B."/>
            <person name="Baker S."/>
            <person name="Barry K."/>
            <person name="Bills G."/>
            <person name="Bluhm B."/>
            <person name="Cannon C."/>
            <person name="Castanera R."/>
            <person name="Culley D."/>
            <person name="Daum C."/>
            <person name="Ezra D."/>
            <person name="Gonzalez J."/>
            <person name="Henrissat B."/>
            <person name="Kuo A."/>
            <person name="Liang C."/>
            <person name="Lipzen A."/>
            <person name="Lutzoni F."/>
            <person name="Magnuson J."/>
            <person name="Mondo S."/>
            <person name="Nolan M."/>
            <person name="Ohm R."/>
            <person name="Pangilinan J."/>
            <person name="Park H.-J."/>
            <person name="Ramirez L."/>
            <person name="Alfaro M."/>
            <person name="Sun H."/>
            <person name="Tritt A."/>
            <person name="Yoshinaga Y."/>
            <person name="Zwiers L.-H."/>
            <person name="Turgeon B."/>
            <person name="Goodwin S."/>
            <person name="Spatafora J."/>
            <person name="Crous P."/>
            <person name="Grigoriev I."/>
        </authorList>
    </citation>
    <scope>NUCLEOTIDE SEQUENCE</scope>
    <source>
        <strain evidence="4">HMLAC05119</strain>
    </source>
</reference>
<feature type="compositionally biased region" description="Low complexity" evidence="1">
    <location>
        <begin position="47"/>
        <end position="63"/>
    </location>
</feature>
<dbReference type="OrthoDB" id="2331100at2759"/>
<gene>
    <name evidence="4" type="ORF">BDU57DRAFT_581723</name>
</gene>
<dbReference type="CDD" id="cd00920">
    <property type="entry name" value="Cupredoxin"/>
    <property type="match status" value="1"/>
</dbReference>
<feature type="compositionally biased region" description="Polar residues" evidence="1">
    <location>
        <begin position="414"/>
        <end position="423"/>
    </location>
</feature>
<dbReference type="Gene3D" id="2.60.40.420">
    <property type="entry name" value="Cupredoxins - blue copper proteins"/>
    <property type="match status" value="1"/>
</dbReference>
<keyword evidence="2" id="KW-0812">Transmembrane</keyword>
<dbReference type="AlphaFoldDB" id="A0A6A5QC95"/>
<feature type="chain" id="PRO_5025478699" description="Cupredoxin" evidence="3">
    <location>
        <begin position="33"/>
        <end position="423"/>
    </location>
</feature>
<organism evidence="4 5">
    <name type="scientific">Ampelomyces quisqualis</name>
    <name type="common">Powdery mildew agent</name>
    <dbReference type="NCBI Taxonomy" id="50730"/>
    <lineage>
        <taxon>Eukaryota</taxon>
        <taxon>Fungi</taxon>
        <taxon>Dikarya</taxon>
        <taxon>Ascomycota</taxon>
        <taxon>Pezizomycotina</taxon>
        <taxon>Dothideomycetes</taxon>
        <taxon>Pleosporomycetidae</taxon>
        <taxon>Pleosporales</taxon>
        <taxon>Pleosporineae</taxon>
        <taxon>Phaeosphaeriaceae</taxon>
        <taxon>Ampelomyces</taxon>
    </lineage>
</organism>
<dbReference type="InterPro" id="IPR008972">
    <property type="entry name" value="Cupredoxin"/>
</dbReference>